<evidence type="ECO:0000259" key="6">
    <source>
        <dbReference type="Pfam" id="PF08271"/>
    </source>
</evidence>
<evidence type="ECO:0000256" key="4">
    <source>
        <dbReference type="ARBA" id="ARBA00023163"/>
    </source>
</evidence>
<organism evidence="7 8">
    <name type="scientific">Natronobacterium texcoconense</name>
    <dbReference type="NCBI Taxonomy" id="1095778"/>
    <lineage>
        <taxon>Archaea</taxon>
        <taxon>Methanobacteriati</taxon>
        <taxon>Methanobacteriota</taxon>
        <taxon>Stenosarchaea group</taxon>
        <taxon>Halobacteria</taxon>
        <taxon>Halobacteriales</taxon>
        <taxon>Natrialbaceae</taxon>
        <taxon>Natronobacterium</taxon>
    </lineage>
</organism>
<dbReference type="PRINTS" id="PR00685">
    <property type="entry name" value="TIFACTORIIB"/>
</dbReference>
<feature type="compositionally biased region" description="Basic and acidic residues" evidence="5">
    <location>
        <begin position="42"/>
        <end position="56"/>
    </location>
</feature>
<keyword evidence="2" id="KW-0862">Zinc</keyword>
<gene>
    <name evidence="7" type="ORF">SAMN04489842_2886</name>
</gene>
<dbReference type="GO" id="GO:0008270">
    <property type="term" value="F:zinc ion binding"/>
    <property type="evidence" value="ECO:0007669"/>
    <property type="project" value="UniProtKB-KW"/>
</dbReference>
<evidence type="ECO:0000256" key="5">
    <source>
        <dbReference type="SAM" id="MobiDB-lite"/>
    </source>
</evidence>
<name>A0A1H1HMD1_NATTX</name>
<dbReference type="STRING" id="1095778.SAMN04489842_2886"/>
<reference evidence="8" key="1">
    <citation type="submission" date="2016-10" db="EMBL/GenBank/DDBJ databases">
        <authorList>
            <person name="Varghese N."/>
            <person name="Submissions S."/>
        </authorList>
    </citation>
    <scope>NUCLEOTIDE SEQUENCE [LARGE SCALE GENOMIC DNA]</scope>
    <source>
        <strain evidence="8">DSM 24767</strain>
    </source>
</reference>
<dbReference type="Proteomes" id="UP000198848">
    <property type="component" value="Unassembled WGS sequence"/>
</dbReference>
<dbReference type="GO" id="GO:0070897">
    <property type="term" value="P:transcription preinitiation complex assembly"/>
    <property type="evidence" value="ECO:0007669"/>
    <property type="project" value="InterPro"/>
</dbReference>
<keyword evidence="4" id="KW-0804">Transcription</keyword>
<dbReference type="Pfam" id="PF08271">
    <property type="entry name" value="Zn_Ribbon_TF"/>
    <property type="match status" value="1"/>
</dbReference>
<dbReference type="EMBL" id="FNLC01000003">
    <property type="protein sequence ID" value="SDR26650.1"/>
    <property type="molecule type" value="Genomic_DNA"/>
</dbReference>
<evidence type="ECO:0000256" key="1">
    <source>
        <dbReference type="ARBA" id="ARBA00022771"/>
    </source>
</evidence>
<keyword evidence="1" id="KW-0863">Zinc-finger</keyword>
<keyword evidence="3" id="KW-0805">Transcription regulation</keyword>
<proteinExistence type="predicted"/>
<evidence type="ECO:0000313" key="7">
    <source>
        <dbReference type="EMBL" id="SDR26650.1"/>
    </source>
</evidence>
<evidence type="ECO:0000256" key="3">
    <source>
        <dbReference type="ARBA" id="ARBA00023015"/>
    </source>
</evidence>
<dbReference type="AlphaFoldDB" id="A0A1H1HMD1"/>
<dbReference type="SUPFAM" id="SSF57783">
    <property type="entry name" value="Zinc beta-ribbon"/>
    <property type="match status" value="1"/>
</dbReference>
<sequence>MAGTDTNHSCPECNGTLRQVDTETICEECGLVFGEDAIDHGPEWRSFEDEETDRRRTGAPLTRSRHSLSAIRVS</sequence>
<dbReference type="InterPro" id="IPR000812">
    <property type="entry name" value="TFIIB"/>
</dbReference>
<keyword evidence="1" id="KW-0479">Metal-binding</keyword>
<feature type="region of interest" description="Disordered" evidence="5">
    <location>
        <begin position="42"/>
        <end position="74"/>
    </location>
</feature>
<feature type="domain" description="TFIIB-type" evidence="6">
    <location>
        <begin position="9"/>
        <end position="47"/>
    </location>
</feature>
<dbReference type="InterPro" id="IPR013137">
    <property type="entry name" value="Znf_TFIIB"/>
</dbReference>
<dbReference type="Gene3D" id="1.10.472.170">
    <property type="match status" value="1"/>
</dbReference>
<protein>
    <submittedName>
        <fullName evidence="7">TFIIB zinc-binding</fullName>
    </submittedName>
</protein>
<accession>A0A1H1HMD1</accession>
<evidence type="ECO:0000313" key="8">
    <source>
        <dbReference type="Proteomes" id="UP000198848"/>
    </source>
</evidence>
<evidence type="ECO:0000256" key="2">
    <source>
        <dbReference type="ARBA" id="ARBA00022833"/>
    </source>
</evidence>
<keyword evidence="8" id="KW-1185">Reference proteome</keyword>